<evidence type="ECO:0000313" key="1">
    <source>
        <dbReference type="EMBL" id="MBX0325247.1"/>
    </source>
</evidence>
<organism evidence="1 2">
    <name type="scientific">Haloarcula rubra</name>
    <dbReference type="NCBI Taxonomy" id="2487747"/>
    <lineage>
        <taxon>Archaea</taxon>
        <taxon>Methanobacteriati</taxon>
        <taxon>Methanobacteriota</taxon>
        <taxon>Stenosarchaea group</taxon>
        <taxon>Halobacteria</taxon>
        <taxon>Halobacteriales</taxon>
        <taxon>Haloarculaceae</taxon>
        <taxon>Haloarcula</taxon>
    </lineage>
</organism>
<dbReference type="AlphaFoldDB" id="A0AAW4PVP5"/>
<protein>
    <submittedName>
        <fullName evidence="1">Uncharacterized protein</fullName>
    </submittedName>
</protein>
<name>A0AAW4PVP5_9EURY</name>
<dbReference type="Proteomes" id="UP001430377">
    <property type="component" value="Unassembled WGS sequence"/>
</dbReference>
<keyword evidence="2" id="KW-1185">Reference proteome</keyword>
<accession>A0AAW4PVP5</accession>
<gene>
    <name evidence="1" type="ORF">EGH21_19660</name>
</gene>
<dbReference type="EMBL" id="RKLR01000011">
    <property type="protein sequence ID" value="MBX0325247.1"/>
    <property type="molecule type" value="Genomic_DNA"/>
</dbReference>
<comment type="caution">
    <text evidence="1">The sequence shown here is derived from an EMBL/GenBank/DDBJ whole genome shotgun (WGS) entry which is preliminary data.</text>
</comment>
<evidence type="ECO:0000313" key="2">
    <source>
        <dbReference type="Proteomes" id="UP001430377"/>
    </source>
</evidence>
<proteinExistence type="predicted"/>
<sequence>MGDEFFLSARPEGGTQANYFRPKAVTEIVFPDVGMIMYPMFWNKYAIYLHENGYELTEQDHLYLWAERDDKRVATDGVLYYALRSLYETRQGRIPDITVGENAASEWLFKPATGTGRGLYDGLVDHFLQVAAGEAPSLSKFTTETLGFMSQRFRARCAENDISFAEQFETQLRNVTHNTGANEREKYGSIVTAFVWAIERCFSAVSALHRTRLSEVVIGSNLNFVRPLLEQAPAATLARLANTQFAIAADEANAFLEAVQAREHGEYLVGSILLIAVVGPSQDRDAILDDLRHLPELYRSRADIIDEASGQFPEANISREVFDVLEPLCYFWSVNYFLADGEDLARHLIANTSGIITDDDIDELFEDHGTAESFERFIELSTQDRYGAELADLLGVLTSMHEDTVVALLDQFRAQLGAGDSPRELFIALLEWNDVLVDESDHYRVTAPIQENDSATFYGVDEVINWTETLTEAVVDG</sequence>
<reference evidence="1 2" key="1">
    <citation type="submission" date="2021-06" db="EMBL/GenBank/DDBJ databases">
        <title>Halomicroarcula sp. a new haloarchaeum isolated from saline soil.</title>
        <authorList>
            <person name="Duran-Viseras A."/>
            <person name="Sanchez-Porro C."/>
            <person name="Ventosa A."/>
        </authorList>
    </citation>
    <scope>NUCLEOTIDE SEQUENCE [LARGE SCALE GENOMIC DNA]</scope>
    <source>
        <strain evidence="1 2">F13</strain>
    </source>
</reference>
<dbReference type="RefSeq" id="WP_220620111.1">
    <property type="nucleotide sequence ID" value="NZ_RKLR01000011.1"/>
</dbReference>